<feature type="region of interest" description="Disordered" evidence="1">
    <location>
        <begin position="1"/>
        <end position="22"/>
    </location>
</feature>
<evidence type="ECO:0000256" key="2">
    <source>
        <dbReference type="SAM" id="Phobius"/>
    </source>
</evidence>
<evidence type="ECO:0000259" key="3">
    <source>
        <dbReference type="Pfam" id="PF20693"/>
    </source>
</evidence>
<evidence type="ECO:0000313" key="4">
    <source>
        <dbReference type="EMBL" id="RNE66799.1"/>
    </source>
</evidence>
<evidence type="ECO:0000256" key="1">
    <source>
        <dbReference type="SAM" id="MobiDB-lite"/>
    </source>
</evidence>
<keyword evidence="5" id="KW-1185">Reference proteome</keyword>
<dbReference type="InterPro" id="IPR027417">
    <property type="entry name" value="P-loop_NTPase"/>
</dbReference>
<gene>
    <name evidence="4" type="ORF">EEJ31_03205</name>
</gene>
<dbReference type="Pfam" id="PF20693">
    <property type="entry name" value="YobI-ATPase"/>
    <property type="match status" value="1"/>
</dbReference>
<feature type="domain" description="YobI-like P-loop NTPase" evidence="3">
    <location>
        <begin position="41"/>
        <end position="439"/>
    </location>
</feature>
<keyword evidence="2" id="KW-1133">Transmembrane helix</keyword>
<dbReference type="CDD" id="cd00267">
    <property type="entry name" value="ABC_ATPase"/>
    <property type="match status" value="1"/>
</dbReference>
<dbReference type="InterPro" id="IPR048428">
    <property type="entry name" value="YobI-NTPase"/>
</dbReference>
<dbReference type="OrthoDB" id="1701659at2"/>
<evidence type="ECO:0000313" key="5">
    <source>
        <dbReference type="Proteomes" id="UP000279859"/>
    </source>
</evidence>
<dbReference type="SUPFAM" id="SSF52540">
    <property type="entry name" value="P-loop containing nucleoside triphosphate hydrolases"/>
    <property type="match status" value="1"/>
</dbReference>
<keyword evidence="2" id="KW-0472">Membrane</keyword>
<reference evidence="4 5" key="1">
    <citation type="submission" date="2018-11" db="EMBL/GenBank/DDBJ databases">
        <title>Cryobacterium sp. nov., isolated from rhizosphere soil of lettuce.</title>
        <authorList>
            <person name="Wang Y."/>
        </authorList>
    </citation>
    <scope>NUCLEOTIDE SEQUENCE [LARGE SCALE GENOMIC DNA]</scope>
    <source>
        <strain evidence="4 5">NEAU-85</strain>
    </source>
</reference>
<feature type="transmembrane region" description="Helical" evidence="2">
    <location>
        <begin position="169"/>
        <end position="190"/>
    </location>
</feature>
<sequence length="1234" mass="137051">MRDVRPEAAAEDATSREEVPEKKIKLRTLAPEYNGDHHSLYVRHLEQAVEDKKNRNIALTGRYGAGKSSVLDAFEKKHEAETVRISINTLGPDEDDEDLTNRIQKELVKQLVYRLKPGQVRRSRFARPKPITKLMALWQALIVSAVALSLLWLLGVRPSADWPGAQANIFVQVGLGLLFFALVVLVVWAVRWLIGDKFVSEVSTAGTKIALSDGPTTYFDSFLDEIVAFFDAVEPQFVIFEDLDRFDDPQIFDSLRELNTLVNASARWKSKEQPLRFIYAIKDSLFEQLGSDAALKDEARDEQSSEASVGRPAVAVPKPDLAAEAVRRANRTKFFEMVIPMVPFLSHRNARDHLSEALQALGFPKDYVSRPLLDLVARHTTDMRLMINICNEFAVFVERLLWSENPAPGMTADHLFALVVYKNFHMADFENIAQRTSTLDDLEQHHRKEVRALIDGLQKQRRTASQLEAHRAKRTAVAAALGQRLQDMKAAFPNPYSGYPISFVAGGTTFAFDAIQGVNFWAQVSSSRAITVNHTHAGSASIGSDQIDRLFPELNTEAHWRAPDADKLALLSKQCDEDIATLRGADFVELARYGRVPADRKPFAQWIHDDLESELARDLVRKGFITRNFAEYSAIFYGSFVGVDVAYFYNHSVQPNEMYLDYKFTSENAVGNLLEQVPSDFTSTVSALNIDVVDHLLVHQPDLAKEVVTYIASQDTNEDVLSFLESYFNTPDAQHEAFVRLLAEHPWHSVLEYVAGHHAIPSDEARLRLFDSALQHAQAVDSYEIGKATAGLLDAHHPQMTAITADQTPIRTARVLEILEAAELVVPDLSHLSKPLRERVVAKHMYEISVANLKLALGIEAAPVLDEVKKNEQVWDHCRSRIDEYLKAVRADESIESFVQSEPVLVDVLGKQYESWTADQLGAVIEGSAVKVVDLRKVPESIWPALVRSHHAVTSAANIVAYSKVHGIDEELAGFLSPEGAEPVELLDVDEVEDDMRAELAIKLLNASDQLTAKDRVTLAAQVSPSDGFDLSSVTPGSDQLLARGLEADLFEDDLPTFSHFAPGGWNAMSEAFGASQKVGGFLSPTIVQGFVAEFIASPNIPKRLKHIAVTRLQQYVPNDDARALRAAGEFARAESLKLPLEEVRRLARVANVAGAVMRQLVLSKEELSTSDAVEILVALGAPYSKIADGPGVKFDYPNNVPSLDTVFRRLEADGRITITKKLLGHGRTVEVLV</sequence>
<protein>
    <recommendedName>
        <fullName evidence="3">YobI-like P-loop NTPase domain-containing protein</fullName>
    </recommendedName>
</protein>
<organism evidence="4 5">
    <name type="scientific">Cryobacterium tepidiphilum</name>
    <dbReference type="NCBI Taxonomy" id="2486026"/>
    <lineage>
        <taxon>Bacteria</taxon>
        <taxon>Bacillati</taxon>
        <taxon>Actinomycetota</taxon>
        <taxon>Actinomycetes</taxon>
        <taxon>Micrococcales</taxon>
        <taxon>Microbacteriaceae</taxon>
        <taxon>Cryobacterium</taxon>
    </lineage>
</organism>
<accession>A0A3M8LPP9</accession>
<dbReference type="AlphaFoldDB" id="A0A3M8LPP9"/>
<dbReference type="RefSeq" id="WP_123044839.1">
    <property type="nucleotide sequence ID" value="NZ_RDSR01000003.1"/>
</dbReference>
<proteinExistence type="predicted"/>
<dbReference type="Proteomes" id="UP000279859">
    <property type="component" value="Unassembled WGS sequence"/>
</dbReference>
<dbReference type="EMBL" id="RDSR01000003">
    <property type="protein sequence ID" value="RNE66799.1"/>
    <property type="molecule type" value="Genomic_DNA"/>
</dbReference>
<feature type="transmembrane region" description="Helical" evidence="2">
    <location>
        <begin position="131"/>
        <end position="154"/>
    </location>
</feature>
<keyword evidence="2" id="KW-0812">Transmembrane</keyword>
<name>A0A3M8LPP9_9MICO</name>
<comment type="caution">
    <text evidence="4">The sequence shown here is derived from an EMBL/GenBank/DDBJ whole genome shotgun (WGS) entry which is preliminary data.</text>
</comment>